<evidence type="ECO:0000313" key="1">
    <source>
        <dbReference type="EMBL" id="CAB4156513.1"/>
    </source>
</evidence>
<dbReference type="EMBL" id="LR796643">
    <property type="protein sequence ID" value="CAB4156513.1"/>
    <property type="molecule type" value="Genomic_DNA"/>
</dbReference>
<proteinExistence type="predicted"/>
<dbReference type="EMBL" id="LR797024">
    <property type="protein sequence ID" value="CAB4181132.1"/>
    <property type="molecule type" value="Genomic_DNA"/>
</dbReference>
<accession>A0A6J5S952</accession>
<evidence type="ECO:0000313" key="8">
    <source>
        <dbReference type="EMBL" id="CAB5226861.1"/>
    </source>
</evidence>
<dbReference type="EMBL" id="LR798362">
    <property type="protein sequence ID" value="CAB5226861.1"/>
    <property type="molecule type" value="Genomic_DNA"/>
</dbReference>
<evidence type="ECO:0000313" key="5">
    <source>
        <dbReference type="EMBL" id="CAB4195732.1"/>
    </source>
</evidence>
<dbReference type="EMBL" id="LR797506">
    <property type="protein sequence ID" value="CAB4221760.1"/>
    <property type="molecule type" value="Genomic_DNA"/>
</dbReference>
<gene>
    <name evidence="4" type="ORF">UFOVP1058_16</name>
    <name evidence="5" type="ORF">UFOVP1289_40</name>
    <name evidence="6" type="ORF">UFOVP1410_46</name>
    <name evidence="8" type="ORF">UFOVP1514_55</name>
    <name evidence="7" type="ORF">UFOVP1642_67</name>
    <name evidence="1" type="ORF">UFOVP656_64</name>
    <name evidence="2" type="ORF">UFOVP857_17</name>
    <name evidence="3" type="ORF">UFOVP879_29</name>
</gene>
<protein>
    <submittedName>
        <fullName evidence="6">Uncharacterized protein</fullName>
    </submittedName>
</protein>
<sequence>MKEQHAHGHWGKFTDAITVLDTLVRQRKLYTPATPAEAEVFEAYTAESCETWGSLAGIFSTAIRFYAPGAATAVLNEGMLRHPIRLPYELVALLVETPNSLTGAFNLIIANHATRGEESANGDIMFWLASLTPTGWAWSPLTWVASLNPEGMYAPKEQGVLSAYAGTISKHICKFNFEDMPKDEYVVYPILSKSHVAYIDATEIDMSATVACGMECLQALAAFCALLEVHDAETPVVSVPPKLQAKRAKHGKVPLYDYHVLRIGGETWNTPYVSSGTGEGRRSHLRRGHIRRLESKTVWVRATYVHGSKDGFLHKDYEVLPPQKGYAHAVQEQGRP</sequence>
<evidence type="ECO:0000313" key="4">
    <source>
        <dbReference type="EMBL" id="CAB4181132.1"/>
    </source>
</evidence>
<dbReference type="EMBL" id="LR797234">
    <property type="protein sequence ID" value="CAB4195732.1"/>
    <property type="molecule type" value="Genomic_DNA"/>
</dbReference>
<evidence type="ECO:0000313" key="3">
    <source>
        <dbReference type="EMBL" id="CAB4168438.1"/>
    </source>
</evidence>
<evidence type="ECO:0000313" key="6">
    <source>
        <dbReference type="EMBL" id="CAB4205268.1"/>
    </source>
</evidence>
<evidence type="ECO:0000313" key="7">
    <source>
        <dbReference type="EMBL" id="CAB4221760.1"/>
    </source>
</evidence>
<organism evidence="6">
    <name type="scientific">uncultured Caudovirales phage</name>
    <dbReference type="NCBI Taxonomy" id="2100421"/>
    <lineage>
        <taxon>Viruses</taxon>
        <taxon>Duplodnaviria</taxon>
        <taxon>Heunggongvirae</taxon>
        <taxon>Uroviricota</taxon>
        <taxon>Caudoviricetes</taxon>
        <taxon>Peduoviridae</taxon>
        <taxon>Maltschvirus</taxon>
        <taxon>Maltschvirus maltsch</taxon>
    </lineage>
</organism>
<evidence type="ECO:0000313" key="2">
    <source>
        <dbReference type="EMBL" id="CAB4167391.1"/>
    </source>
</evidence>
<dbReference type="EMBL" id="LR796804">
    <property type="protein sequence ID" value="CAB4167391.1"/>
    <property type="molecule type" value="Genomic_DNA"/>
</dbReference>
<reference evidence="6" key="1">
    <citation type="submission" date="2020-05" db="EMBL/GenBank/DDBJ databases">
        <authorList>
            <person name="Chiriac C."/>
            <person name="Salcher M."/>
            <person name="Ghai R."/>
            <person name="Kavagutti S V."/>
        </authorList>
    </citation>
    <scope>NUCLEOTIDE SEQUENCE</scope>
</reference>
<dbReference type="EMBL" id="LR796827">
    <property type="protein sequence ID" value="CAB4168438.1"/>
    <property type="molecule type" value="Genomic_DNA"/>
</dbReference>
<dbReference type="EMBL" id="LR797356">
    <property type="protein sequence ID" value="CAB4205268.1"/>
    <property type="molecule type" value="Genomic_DNA"/>
</dbReference>
<name>A0A6J5S952_9CAUD</name>